<reference evidence="1" key="1">
    <citation type="submission" date="2022-06" db="EMBL/GenBank/DDBJ databases">
        <title>Novel species in genus nocardia.</title>
        <authorList>
            <person name="Li F."/>
        </authorList>
    </citation>
    <scope>NUCLEOTIDE SEQUENCE</scope>
    <source>
        <strain evidence="1">CDC141</strain>
    </source>
</reference>
<protein>
    <submittedName>
        <fullName evidence="1">DUF4241 domain-containing protein</fullName>
    </submittedName>
</protein>
<sequence length="380" mass="42111">MREFLRTTSADDRASLDVRYCEGFADGTVIGRLDRELARTRDAAGAQYAVAVLSGERVVACLEIAWAARFARCWRIDGRGRRYQRVDYRELADGRLVVTAAEEWDYPRSDQPEFDRSEGHRCWRFSRGELHDREPRVPVERRFGDWAALCLLDDAELRELPDPDHTVTAPPPWHPTRPLRPHALTELFTPGTCFELAENLRATTGLHAAGELFLSTGRLTVTDPARLHDCDPRLTLPPGSYPVELSVLHFADAPTRVAAAKLVVSPAMPRTWEMALREDEDPALLDDHEFFGVGIDTGIAAFLDTDTAPTIRAALETALDAGRSDPADLGIPGLICFPSGTGDGTYPVWVGRDADHQICAVVADFLIVRQARPLQPVPAL</sequence>
<proteinExistence type="predicted"/>
<accession>A0A9X2E6M1</accession>
<gene>
    <name evidence="1" type="ORF">NDR86_17580</name>
</gene>
<dbReference type="EMBL" id="JAMRXG010000007">
    <property type="protein sequence ID" value="MCM6775287.1"/>
    <property type="molecule type" value="Genomic_DNA"/>
</dbReference>
<dbReference type="Pfam" id="PF14025">
    <property type="entry name" value="DUF4241"/>
    <property type="match status" value="1"/>
</dbReference>
<organism evidence="1 2">
    <name type="scientific">Nocardia pulmonis</name>
    <dbReference type="NCBI Taxonomy" id="2951408"/>
    <lineage>
        <taxon>Bacteria</taxon>
        <taxon>Bacillati</taxon>
        <taxon>Actinomycetota</taxon>
        <taxon>Actinomycetes</taxon>
        <taxon>Mycobacteriales</taxon>
        <taxon>Nocardiaceae</taxon>
        <taxon>Nocardia</taxon>
    </lineage>
</organism>
<evidence type="ECO:0000313" key="2">
    <source>
        <dbReference type="Proteomes" id="UP001139157"/>
    </source>
</evidence>
<dbReference type="Proteomes" id="UP001139157">
    <property type="component" value="Unassembled WGS sequence"/>
</dbReference>
<dbReference type="InterPro" id="IPR025335">
    <property type="entry name" value="DUF4241"/>
</dbReference>
<comment type="caution">
    <text evidence="1">The sequence shown here is derived from an EMBL/GenBank/DDBJ whole genome shotgun (WGS) entry which is preliminary data.</text>
</comment>
<evidence type="ECO:0000313" key="1">
    <source>
        <dbReference type="EMBL" id="MCM6775287.1"/>
    </source>
</evidence>
<dbReference type="RefSeq" id="WP_251913873.1">
    <property type="nucleotide sequence ID" value="NZ_JAMRXG010000007.1"/>
</dbReference>
<dbReference type="AlphaFoldDB" id="A0A9X2E6M1"/>
<keyword evidence="2" id="KW-1185">Reference proteome</keyword>
<name>A0A9X2E6M1_9NOCA</name>